<gene>
    <name evidence="16" type="ORF">AAP_05902</name>
</gene>
<evidence type="ECO:0000259" key="15">
    <source>
        <dbReference type="Pfam" id="PF17801"/>
    </source>
</evidence>
<dbReference type="FunFam" id="3.20.20.70:FF:000197">
    <property type="entry name" value="Alpha-galactosidase"/>
    <property type="match status" value="1"/>
</dbReference>
<evidence type="ECO:0000256" key="9">
    <source>
        <dbReference type="ARBA" id="ARBA00023180"/>
    </source>
</evidence>
<dbReference type="Pfam" id="PF16499">
    <property type="entry name" value="Melibiase_2"/>
    <property type="match status" value="1"/>
</dbReference>
<dbReference type="CDD" id="cd04081">
    <property type="entry name" value="CBM35_galactosidase-like"/>
    <property type="match status" value="1"/>
</dbReference>
<dbReference type="OrthoDB" id="5795902at2759"/>
<evidence type="ECO:0000256" key="1">
    <source>
        <dbReference type="ARBA" id="ARBA00001255"/>
    </source>
</evidence>
<dbReference type="CDD" id="cd14792">
    <property type="entry name" value="GH27"/>
    <property type="match status" value="1"/>
</dbReference>
<evidence type="ECO:0000313" key="17">
    <source>
        <dbReference type="Proteomes" id="UP000242877"/>
    </source>
</evidence>
<dbReference type="Proteomes" id="UP000242877">
    <property type="component" value="Unassembled WGS sequence"/>
</dbReference>
<dbReference type="EMBL" id="AZGZ01000038">
    <property type="protein sequence ID" value="KZZ87147.1"/>
    <property type="molecule type" value="Genomic_DNA"/>
</dbReference>
<dbReference type="SUPFAM" id="SSF51445">
    <property type="entry name" value="(Trans)glycosidases"/>
    <property type="match status" value="1"/>
</dbReference>
<feature type="chain" id="PRO_5007893339" description="Alpha-galactosidase" evidence="14">
    <location>
        <begin position="20"/>
        <end position="655"/>
    </location>
</feature>
<comment type="caution">
    <text evidence="16">The sequence shown here is derived from an EMBL/GenBank/DDBJ whole genome shotgun (WGS) entry which is preliminary data.</text>
</comment>
<dbReference type="Gene3D" id="2.60.40.1180">
    <property type="entry name" value="Golgi alpha-mannosidase II"/>
    <property type="match status" value="1"/>
</dbReference>
<dbReference type="PANTHER" id="PTHR11452">
    <property type="entry name" value="ALPHA-GALACTOSIDASE/ALPHA-N-ACETYLGALACTOSAMINIDASE"/>
    <property type="match status" value="1"/>
</dbReference>
<evidence type="ECO:0000256" key="4">
    <source>
        <dbReference type="ARBA" id="ARBA00012755"/>
    </source>
</evidence>
<evidence type="ECO:0000256" key="6">
    <source>
        <dbReference type="ARBA" id="ARBA00022729"/>
    </source>
</evidence>
<evidence type="ECO:0000256" key="10">
    <source>
        <dbReference type="ARBA" id="ARBA00023277"/>
    </source>
</evidence>
<dbReference type="AlphaFoldDB" id="A0A167V786"/>
<keyword evidence="12" id="KW-0624">Polysaccharide degradation</keyword>
<organism evidence="16 17">
    <name type="scientific">Ascosphaera apis ARSEF 7405</name>
    <dbReference type="NCBI Taxonomy" id="392613"/>
    <lineage>
        <taxon>Eukaryota</taxon>
        <taxon>Fungi</taxon>
        <taxon>Dikarya</taxon>
        <taxon>Ascomycota</taxon>
        <taxon>Pezizomycotina</taxon>
        <taxon>Eurotiomycetes</taxon>
        <taxon>Eurotiomycetidae</taxon>
        <taxon>Onygenales</taxon>
        <taxon>Ascosphaeraceae</taxon>
        <taxon>Ascosphaera</taxon>
    </lineage>
</organism>
<evidence type="ECO:0000256" key="14">
    <source>
        <dbReference type="SAM" id="SignalP"/>
    </source>
</evidence>
<keyword evidence="5" id="KW-0964">Secreted</keyword>
<dbReference type="GO" id="GO:0000272">
    <property type="term" value="P:polysaccharide catabolic process"/>
    <property type="evidence" value="ECO:0007669"/>
    <property type="project" value="UniProtKB-KW"/>
</dbReference>
<proteinExistence type="inferred from homology"/>
<evidence type="ECO:0000256" key="12">
    <source>
        <dbReference type="ARBA" id="ARBA00023326"/>
    </source>
</evidence>
<evidence type="ECO:0000256" key="13">
    <source>
        <dbReference type="RuleBase" id="RU361168"/>
    </source>
</evidence>
<sequence>MASLVAIVSIVSAIQPSYALLNGVADKPALGWNSYNVYNCYPNETTFRSNTKALIDLGLADLGYVYSTIDCGWTVQNRTAEGKLTWNETLFPSGFPKLSEWTHSLGLKFGVYQDSGVKLCGSPPEGMAGSLFHESVDAATFAEWEADALKYDNCYSDEETGFPNVNYHPSNSPEVRIANMSQYINSQDRPILFQICEWGVDFPALWAPWLGHSFRIGQDIIPHWRAIARTLNQAVPIVPFTGPGQFMDLDMLEVGNNFYTVPEEQTHFTMWALLKSPLTIGCALKDEFSEINPDSLAILKNKDVISYNQDDLGMAATFRRRWTEDRYEVWSGPLTGDRVVAALINWDEKKRKLTLDLPDVGVQYAKSLKNVWANTTANDVLTSYTAEVEPHGVMLVELTDVEPANTYSTEHFASKSGKRTTFKSVYAPGTSNHYTLDIKFAGPVNNGSAVSVTSNGNTAKVNAPVGARAAQTQITLKAGANNEVDIDSDVAIESIHVIPPSGKYYPHTEFEVAGDARRSTCGQNTCLPVGSKTGYIGQSGTITANLEVDSEGPKYIALDLINNDISLQTAWDWGTNTRNLTITLNDEKPVRIEVPLTGQHSELYGDNKGWWDSARHNVLLNGWKKGENKIVIGNVNGGAGETTWAPDFVGMHIFD</sequence>
<dbReference type="Pfam" id="PF17801">
    <property type="entry name" value="Melibiase_C"/>
    <property type="match status" value="1"/>
</dbReference>
<keyword evidence="9" id="KW-0325">Glycoprotein</keyword>
<comment type="subcellular location">
    <subcellularLocation>
        <location evidence="2">Secreted</location>
    </subcellularLocation>
</comment>
<comment type="similarity">
    <text evidence="3 13">Belongs to the glycosyl hydrolase 27 family.</text>
</comment>
<evidence type="ECO:0000256" key="5">
    <source>
        <dbReference type="ARBA" id="ARBA00022525"/>
    </source>
</evidence>
<evidence type="ECO:0000256" key="3">
    <source>
        <dbReference type="ARBA" id="ARBA00009743"/>
    </source>
</evidence>
<dbReference type="SUPFAM" id="SSF51011">
    <property type="entry name" value="Glycosyl hydrolase domain"/>
    <property type="match status" value="1"/>
</dbReference>
<dbReference type="InterPro" id="IPR013785">
    <property type="entry name" value="Aldolase_TIM"/>
</dbReference>
<keyword evidence="8 13" id="KW-1015">Disulfide bond</keyword>
<dbReference type="VEuPathDB" id="FungiDB:AAP_05902"/>
<feature type="signal peptide" evidence="14">
    <location>
        <begin position="1"/>
        <end position="19"/>
    </location>
</feature>
<accession>A0A167V786</accession>
<dbReference type="Gene3D" id="2.60.120.260">
    <property type="entry name" value="Galactose-binding domain-like"/>
    <property type="match status" value="1"/>
</dbReference>
<keyword evidence="10" id="KW-0119">Carbohydrate metabolism</keyword>
<feature type="domain" description="Alpha galactosidase C-terminal" evidence="15">
    <location>
        <begin position="325"/>
        <end position="398"/>
    </location>
</feature>
<evidence type="ECO:0000256" key="7">
    <source>
        <dbReference type="ARBA" id="ARBA00022801"/>
    </source>
</evidence>
<reference evidence="16 17" key="1">
    <citation type="journal article" date="2016" name="Genome Biol. Evol.">
        <title>Divergent and convergent evolution of fungal pathogenicity.</title>
        <authorList>
            <person name="Shang Y."/>
            <person name="Xiao G."/>
            <person name="Zheng P."/>
            <person name="Cen K."/>
            <person name="Zhan S."/>
            <person name="Wang C."/>
        </authorList>
    </citation>
    <scope>NUCLEOTIDE SEQUENCE [LARGE SCALE GENOMIC DNA]</scope>
    <source>
        <strain evidence="16 17">ARSEF 7405</strain>
    </source>
</reference>
<protein>
    <recommendedName>
        <fullName evidence="4 13">Alpha-galactosidase</fullName>
        <ecNumber evidence="4 13">3.2.1.22</ecNumber>
    </recommendedName>
    <alternativeName>
        <fullName evidence="13">Melibiase</fullName>
    </alternativeName>
</protein>
<keyword evidence="7 13" id="KW-0378">Hydrolase</keyword>
<evidence type="ECO:0000256" key="8">
    <source>
        <dbReference type="ARBA" id="ARBA00023157"/>
    </source>
</evidence>
<dbReference type="GO" id="GO:0005576">
    <property type="term" value="C:extracellular region"/>
    <property type="evidence" value="ECO:0007669"/>
    <property type="project" value="UniProtKB-SubCell"/>
</dbReference>
<dbReference type="EC" id="3.2.1.22" evidence="4 13"/>
<evidence type="ECO:0000256" key="11">
    <source>
        <dbReference type="ARBA" id="ARBA00023295"/>
    </source>
</evidence>
<dbReference type="FunFam" id="2.60.40.1180:FF:000008">
    <property type="entry name" value="Alpha-galactosidase"/>
    <property type="match status" value="1"/>
</dbReference>
<dbReference type="PANTHER" id="PTHR11452:SF75">
    <property type="entry name" value="ALPHA-GALACTOSIDASE MEL1"/>
    <property type="match status" value="1"/>
</dbReference>
<keyword evidence="11 13" id="KW-0326">Glycosidase</keyword>
<evidence type="ECO:0000256" key="2">
    <source>
        <dbReference type="ARBA" id="ARBA00004613"/>
    </source>
</evidence>
<evidence type="ECO:0000313" key="16">
    <source>
        <dbReference type="EMBL" id="KZZ87147.1"/>
    </source>
</evidence>
<name>A0A167V786_9EURO</name>
<dbReference type="InterPro" id="IPR002241">
    <property type="entry name" value="Glyco_hydro_27"/>
</dbReference>
<dbReference type="InterPro" id="IPR017853">
    <property type="entry name" value="GH"/>
</dbReference>
<dbReference type="InterPro" id="IPR041233">
    <property type="entry name" value="Melibiase_C"/>
</dbReference>
<dbReference type="Gene3D" id="3.20.20.70">
    <property type="entry name" value="Aldolase class I"/>
    <property type="match status" value="1"/>
</dbReference>
<keyword evidence="17" id="KW-1185">Reference proteome</keyword>
<dbReference type="GO" id="GO:0004557">
    <property type="term" value="F:alpha-galactosidase activity"/>
    <property type="evidence" value="ECO:0007669"/>
    <property type="project" value="UniProtKB-EC"/>
</dbReference>
<dbReference type="PRINTS" id="PR00740">
    <property type="entry name" value="GLHYDRLASE27"/>
</dbReference>
<comment type="catalytic activity">
    <reaction evidence="1 13">
        <text>Hydrolysis of terminal, non-reducing alpha-D-galactose residues in alpha-D-galactosides, including galactose oligosaccharides, galactomannans and galactolipids.</text>
        <dbReference type="EC" id="3.2.1.22"/>
    </reaction>
</comment>
<keyword evidence="6 14" id="KW-0732">Signal</keyword>
<dbReference type="InterPro" id="IPR013780">
    <property type="entry name" value="Glyco_hydro_b"/>
</dbReference>